<comment type="caution">
    <text evidence="1">The sequence shown here is derived from an EMBL/GenBank/DDBJ whole genome shotgun (WGS) entry which is preliminary data.</text>
</comment>
<proteinExistence type="predicted"/>
<organism evidence="1 2">
    <name type="scientific">Escallonia herrerae</name>
    <dbReference type="NCBI Taxonomy" id="1293975"/>
    <lineage>
        <taxon>Eukaryota</taxon>
        <taxon>Viridiplantae</taxon>
        <taxon>Streptophyta</taxon>
        <taxon>Embryophyta</taxon>
        <taxon>Tracheophyta</taxon>
        <taxon>Spermatophyta</taxon>
        <taxon>Magnoliopsida</taxon>
        <taxon>eudicotyledons</taxon>
        <taxon>Gunneridae</taxon>
        <taxon>Pentapetalae</taxon>
        <taxon>asterids</taxon>
        <taxon>campanulids</taxon>
        <taxon>Escalloniales</taxon>
        <taxon>Escalloniaceae</taxon>
        <taxon>Escallonia</taxon>
    </lineage>
</organism>
<reference evidence="1" key="1">
    <citation type="submission" date="2022-12" db="EMBL/GenBank/DDBJ databases">
        <title>Draft genome assemblies for two species of Escallonia (Escalloniales).</title>
        <authorList>
            <person name="Chanderbali A."/>
            <person name="Dervinis C."/>
            <person name="Anghel I."/>
            <person name="Soltis D."/>
            <person name="Soltis P."/>
            <person name="Zapata F."/>
        </authorList>
    </citation>
    <scope>NUCLEOTIDE SEQUENCE</scope>
    <source>
        <strain evidence="1">UCBG64.0493</strain>
        <tissue evidence="1">Leaf</tissue>
    </source>
</reference>
<protein>
    <submittedName>
        <fullName evidence="1">Uncharacterized protein</fullName>
    </submittedName>
</protein>
<name>A0AA88VF65_9ASTE</name>
<dbReference type="Proteomes" id="UP001188597">
    <property type="component" value="Unassembled WGS sequence"/>
</dbReference>
<keyword evidence="2" id="KW-1185">Reference proteome</keyword>
<evidence type="ECO:0000313" key="2">
    <source>
        <dbReference type="Proteomes" id="UP001188597"/>
    </source>
</evidence>
<evidence type="ECO:0000313" key="1">
    <source>
        <dbReference type="EMBL" id="KAK3005928.1"/>
    </source>
</evidence>
<dbReference type="EMBL" id="JAVXUP010002063">
    <property type="protein sequence ID" value="KAK3005928.1"/>
    <property type="molecule type" value="Genomic_DNA"/>
</dbReference>
<gene>
    <name evidence="1" type="ORF">RJ639_016584</name>
</gene>
<dbReference type="AlphaFoldDB" id="A0AA88VF65"/>
<accession>A0AA88VF65</accession>
<sequence>MYYIQAAAIRFEFRGGDWKEAFMQMDGEPWKQPMNKEYSSFVEIKRMPFQSTILDQLEGKRP</sequence>